<evidence type="ECO:0000256" key="1">
    <source>
        <dbReference type="ARBA" id="ARBA00007118"/>
    </source>
</evidence>
<dbReference type="InterPro" id="IPR029479">
    <property type="entry name" value="Nitroreductase"/>
</dbReference>
<dbReference type="InterPro" id="IPR000415">
    <property type="entry name" value="Nitroreductase-like"/>
</dbReference>
<dbReference type="SUPFAM" id="SSF55469">
    <property type="entry name" value="FMN-dependent nitroreductase-like"/>
    <property type="match status" value="1"/>
</dbReference>
<name>A0A2G6MR64_9BACT</name>
<dbReference type="PANTHER" id="PTHR43673:SF10">
    <property type="entry name" value="NADH DEHYDROGENASE_NAD(P)H NITROREDUCTASE XCC3605-RELATED"/>
    <property type="match status" value="1"/>
</dbReference>
<comment type="similarity">
    <text evidence="1">Belongs to the nitroreductase family.</text>
</comment>
<evidence type="ECO:0000259" key="3">
    <source>
        <dbReference type="Pfam" id="PF00881"/>
    </source>
</evidence>
<dbReference type="CDD" id="cd02136">
    <property type="entry name" value="PnbA_NfnB-like"/>
    <property type="match status" value="1"/>
</dbReference>
<accession>A0A2G6MR64</accession>
<organism evidence="4 5">
    <name type="scientific">Desulfobacter postgatei</name>
    <dbReference type="NCBI Taxonomy" id="2293"/>
    <lineage>
        <taxon>Bacteria</taxon>
        <taxon>Pseudomonadati</taxon>
        <taxon>Thermodesulfobacteriota</taxon>
        <taxon>Desulfobacteria</taxon>
        <taxon>Desulfobacterales</taxon>
        <taxon>Desulfobacteraceae</taxon>
        <taxon>Desulfobacter</taxon>
    </lineage>
</organism>
<sequence length="225" mass="25703">MELQDIIKERKSIRGYLDKTVPKDVLNKILDISIRAPSSKNGQPWYFYVVTGEPLRQLKQTCEDRFVRSEAAPEEMAHILNEPEKGTVYRDRQVDIGKRLFKVMEIERENKDKRMEWMKRGFRYFDAPAAIILVGDKSHPIEGLYLDAGLVIQNICLVAVDFGLGTCIENQGITYSDVIREIVQIPDDQRLLAAIAIGYPDDSFPANTIISPRENVEDVVTWCGL</sequence>
<evidence type="ECO:0000313" key="4">
    <source>
        <dbReference type="EMBL" id="PIE62450.1"/>
    </source>
</evidence>
<dbReference type="PANTHER" id="PTHR43673">
    <property type="entry name" value="NAD(P)H NITROREDUCTASE YDGI-RELATED"/>
    <property type="match status" value="1"/>
</dbReference>
<protein>
    <submittedName>
        <fullName evidence="4">Nitroreductase</fullName>
    </submittedName>
</protein>
<dbReference type="GO" id="GO:0016491">
    <property type="term" value="F:oxidoreductase activity"/>
    <property type="evidence" value="ECO:0007669"/>
    <property type="project" value="UniProtKB-KW"/>
</dbReference>
<dbReference type="EMBL" id="PDTI01000043">
    <property type="protein sequence ID" value="PIE62450.1"/>
    <property type="molecule type" value="Genomic_DNA"/>
</dbReference>
<dbReference type="AlphaFoldDB" id="A0A2G6MR64"/>
<evidence type="ECO:0000313" key="5">
    <source>
        <dbReference type="Proteomes" id="UP000231203"/>
    </source>
</evidence>
<feature type="domain" description="Nitroreductase" evidence="3">
    <location>
        <begin position="7"/>
        <end position="199"/>
    </location>
</feature>
<evidence type="ECO:0000256" key="2">
    <source>
        <dbReference type="ARBA" id="ARBA00023002"/>
    </source>
</evidence>
<reference evidence="4 5" key="1">
    <citation type="submission" date="2017-10" db="EMBL/GenBank/DDBJ databases">
        <title>Novel microbial diversity and functional potential in the marine mammal oral microbiome.</title>
        <authorList>
            <person name="Dudek N.K."/>
            <person name="Sun C.L."/>
            <person name="Burstein D."/>
            <person name="Kantor R.S."/>
            <person name="Aliaga Goltsman D.S."/>
            <person name="Bik E.M."/>
            <person name="Thomas B.C."/>
            <person name="Banfield J.F."/>
            <person name="Relman D.A."/>
        </authorList>
    </citation>
    <scope>NUCLEOTIDE SEQUENCE [LARGE SCALE GENOMIC DNA]</scope>
    <source>
        <strain evidence="4">DOLJORAL78_47_202</strain>
    </source>
</reference>
<dbReference type="Gene3D" id="3.40.109.10">
    <property type="entry name" value="NADH Oxidase"/>
    <property type="match status" value="1"/>
</dbReference>
<gene>
    <name evidence="4" type="ORF">CSA25_05160</name>
</gene>
<dbReference type="Pfam" id="PF00881">
    <property type="entry name" value="Nitroreductase"/>
    <property type="match status" value="1"/>
</dbReference>
<keyword evidence="2" id="KW-0560">Oxidoreductase</keyword>
<comment type="caution">
    <text evidence="4">The sequence shown here is derived from an EMBL/GenBank/DDBJ whole genome shotgun (WGS) entry which is preliminary data.</text>
</comment>
<proteinExistence type="inferred from homology"/>
<dbReference type="Proteomes" id="UP000231203">
    <property type="component" value="Unassembled WGS sequence"/>
</dbReference>